<dbReference type="GO" id="GO:0016887">
    <property type="term" value="F:ATP hydrolysis activity"/>
    <property type="evidence" value="ECO:0007669"/>
    <property type="project" value="InterPro"/>
</dbReference>
<dbReference type="Proteomes" id="UP000095705">
    <property type="component" value="Unassembled WGS sequence"/>
</dbReference>
<accession>A0A1E5Q0G2</accession>
<sequence>MEGHRWGLPIAPGTVRRRVEEVLDAVGALPYADAPVGMLSGGEQQRVRITQALATDPRMLLRDEPLLYRDLQHQRAVTDLVDRRRRSAGTAVVFVTHEINPVLGMVDRVLYLAPGGFRIGPPDEVMTTTALSELYGTHVDVLRVRGRIVVVGRPTRPTCTTPRAQPTAPAALPAVDGHDRTVAAGRRRCGRRRLAADLQLRRRPGPETRPISAPGPAGRRSGPGRKRSASAPATSTSREIPPPKRSSAVILLPSPAFRPDGWSLRVVCAVRHLGRGRLGNGDVGARGHFA</sequence>
<feature type="region of interest" description="Disordered" evidence="2">
    <location>
        <begin position="193"/>
        <end position="246"/>
    </location>
</feature>
<keyword evidence="1" id="KW-0813">Transport</keyword>
<comment type="caution">
    <text evidence="4">The sequence shown here is derived from an EMBL/GenBank/DDBJ whole genome shotgun (WGS) entry which is preliminary data.</text>
</comment>
<dbReference type="InterPro" id="IPR027417">
    <property type="entry name" value="P-loop_NTPase"/>
</dbReference>
<organism evidence="4 5">
    <name type="scientific">Streptomyces subrutilus</name>
    <dbReference type="NCBI Taxonomy" id="36818"/>
    <lineage>
        <taxon>Bacteria</taxon>
        <taxon>Bacillati</taxon>
        <taxon>Actinomycetota</taxon>
        <taxon>Actinomycetes</taxon>
        <taxon>Kitasatosporales</taxon>
        <taxon>Streptomycetaceae</taxon>
        <taxon>Streptomyces</taxon>
    </lineage>
</organism>
<gene>
    <name evidence="4" type="ORF">BGK67_31705</name>
</gene>
<dbReference type="Pfam" id="PF00005">
    <property type="entry name" value="ABC_tran"/>
    <property type="match status" value="1"/>
</dbReference>
<proteinExistence type="predicted"/>
<evidence type="ECO:0000259" key="3">
    <source>
        <dbReference type="Pfam" id="PF00005"/>
    </source>
</evidence>
<dbReference type="RefSeq" id="WP_069923447.1">
    <property type="nucleotide sequence ID" value="NZ_MEHK01000001.1"/>
</dbReference>
<evidence type="ECO:0000256" key="2">
    <source>
        <dbReference type="SAM" id="MobiDB-lite"/>
    </source>
</evidence>
<evidence type="ECO:0000256" key="1">
    <source>
        <dbReference type="ARBA" id="ARBA00022448"/>
    </source>
</evidence>
<name>A0A1E5Q0G2_9ACTN</name>
<evidence type="ECO:0000313" key="4">
    <source>
        <dbReference type="EMBL" id="OEJ35261.1"/>
    </source>
</evidence>
<feature type="domain" description="ABC transporter" evidence="3">
    <location>
        <begin position="16"/>
        <end position="66"/>
    </location>
</feature>
<dbReference type="EMBL" id="MEHK01000001">
    <property type="protein sequence ID" value="OEJ35261.1"/>
    <property type="molecule type" value="Genomic_DNA"/>
</dbReference>
<dbReference type="SUPFAM" id="SSF52540">
    <property type="entry name" value="P-loop containing nucleoside triphosphate hydrolases"/>
    <property type="match status" value="1"/>
</dbReference>
<dbReference type="AlphaFoldDB" id="A0A1E5Q0G2"/>
<dbReference type="InterPro" id="IPR003439">
    <property type="entry name" value="ABC_transporter-like_ATP-bd"/>
</dbReference>
<protein>
    <recommendedName>
        <fullName evidence="3">ABC transporter domain-containing protein</fullName>
    </recommendedName>
</protein>
<dbReference type="PANTHER" id="PTHR42734">
    <property type="entry name" value="METAL TRANSPORT SYSTEM ATP-BINDING PROTEIN TM_0124-RELATED"/>
    <property type="match status" value="1"/>
</dbReference>
<dbReference type="Gene3D" id="3.40.50.300">
    <property type="entry name" value="P-loop containing nucleotide triphosphate hydrolases"/>
    <property type="match status" value="1"/>
</dbReference>
<dbReference type="InterPro" id="IPR050153">
    <property type="entry name" value="Metal_Ion_Import_ABC"/>
</dbReference>
<reference evidence="4 5" key="1">
    <citation type="submission" date="2016-08" db="EMBL/GenBank/DDBJ databases">
        <title>The complete genome of Streptomyces subrutilus 10-1-1.</title>
        <authorList>
            <person name="Chen X."/>
        </authorList>
    </citation>
    <scope>NUCLEOTIDE SEQUENCE [LARGE SCALE GENOMIC DNA]</scope>
    <source>
        <strain evidence="4 5">10-1-1</strain>
    </source>
</reference>
<evidence type="ECO:0000313" key="5">
    <source>
        <dbReference type="Proteomes" id="UP000095705"/>
    </source>
</evidence>
<dbReference type="GO" id="GO:0005524">
    <property type="term" value="F:ATP binding"/>
    <property type="evidence" value="ECO:0007669"/>
    <property type="project" value="InterPro"/>
</dbReference>
<keyword evidence="5" id="KW-1185">Reference proteome</keyword>
<dbReference type="STRING" id="36818.BGK67_31705"/>